<dbReference type="AlphaFoldDB" id="A0AAV5U6T2"/>
<dbReference type="EMBL" id="BTSX01000005">
    <property type="protein sequence ID" value="GMT02108.1"/>
    <property type="molecule type" value="Genomic_DNA"/>
</dbReference>
<evidence type="ECO:0008006" key="15">
    <source>
        <dbReference type="Google" id="ProtNLM"/>
    </source>
</evidence>
<sequence>SNNNNNNELLSGYSPGTMSRYTVEQVELIRRLKATGITLQAIVDAPTHLQYSLQAFNDYHTVSAQLDSIPFPSPIPPIVATSASSSAESTPLTPVRPSSVVYVPTSLPGPSLVPVPAPSSMVPSIETTLASLMPSPVVVPSSMFLALQAGPMSQLGSAPSSMLHSSLAAAVAAAQAQAAAAVAQQQQQQALHPRLTPPVLTEAASAGSAASTSAETQSRSAATSQLRATPMREITTLDNPKELEEFMSNGEEHCISDMKAFITQYSLRQTTVAMMTGVSQPYISKLLNGNHRELSLRCRKNIYCWYLNCRRHPEKLNSFLADPSSRLETNGDGELVPQKRERYVFRPVLLRLLEHYFTETPFPDTQKRIEIATACNAALQSDKKGAGLMPKEVVSPQVVSNWFANKRKELRRKSDPRYQEPMVGLHPAIIEALERGANSVPELRSDTGSASPGDDDTMDGLEMQQQQPAARAAAPRNLPPPDYSIFEALGLAAPPSIFQQVKNELDIKDQF</sequence>
<comment type="subcellular location">
    <subcellularLocation>
        <location evidence="1 7 8">Nucleus</location>
    </subcellularLocation>
</comment>
<feature type="domain" description="HNF-p1" evidence="12">
    <location>
        <begin position="17"/>
        <end position="48"/>
    </location>
</feature>
<proteinExistence type="predicted"/>
<dbReference type="PANTHER" id="PTHR14618">
    <property type="entry name" value="HOMEODOX-CONTAINING PROTEIN 1 HMBOX1"/>
    <property type="match status" value="1"/>
</dbReference>
<keyword evidence="6 7" id="KW-0539">Nucleus</keyword>
<accession>A0AAV5U6T2</accession>
<dbReference type="InterPro" id="IPR040363">
    <property type="entry name" value="HMBOX1"/>
</dbReference>
<feature type="DNA-binding region" description="Homeobox" evidence="7">
    <location>
        <begin position="338"/>
        <end position="414"/>
    </location>
</feature>
<feature type="domain" description="POU-specific atypical" evidence="11">
    <location>
        <begin position="226"/>
        <end position="322"/>
    </location>
</feature>
<comment type="caution">
    <text evidence="13">The sequence shown here is derived from an EMBL/GenBank/DDBJ whole genome shotgun (WGS) entry which is preliminary data.</text>
</comment>
<dbReference type="InterPro" id="IPR001356">
    <property type="entry name" value="HD"/>
</dbReference>
<dbReference type="InterPro" id="IPR044866">
    <property type="entry name" value="HNF_P1"/>
</dbReference>
<dbReference type="InterPro" id="IPR010982">
    <property type="entry name" value="Lambda_DNA-bd_dom_sf"/>
</dbReference>
<evidence type="ECO:0000259" key="12">
    <source>
        <dbReference type="PROSITE" id="PS51937"/>
    </source>
</evidence>
<keyword evidence="3 7" id="KW-0238">DNA-binding</keyword>
<dbReference type="InterPro" id="IPR009057">
    <property type="entry name" value="Homeodomain-like_sf"/>
</dbReference>
<dbReference type="CDD" id="cd00086">
    <property type="entry name" value="homeodomain"/>
    <property type="match status" value="1"/>
</dbReference>
<dbReference type="GO" id="GO:0045893">
    <property type="term" value="P:positive regulation of DNA-templated transcription"/>
    <property type="evidence" value="ECO:0007669"/>
    <property type="project" value="InterPro"/>
</dbReference>
<feature type="compositionally biased region" description="Low complexity" evidence="9">
    <location>
        <begin position="201"/>
        <end position="225"/>
    </location>
</feature>
<dbReference type="PROSITE" id="PS51937">
    <property type="entry name" value="HNF_P1"/>
    <property type="match status" value="1"/>
</dbReference>
<dbReference type="InterPro" id="IPR006899">
    <property type="entry name" value="HNF-1_N"/>
</dbReference>
<feature type="domain" description="Homeobox" evidence="10">
    <location>
        <begin position="336"/>
        <end position="413"/>
    </location>
</feature>
<dbReference type="GO" id="GO:0003691">
    <property type="term" value="F:double-stranded telomeric DNA binding"/>
    <property type="evidence" value="ECO:0007669"/>
    <property type="project" value="InterPro"/>
</dbReference>
<feature type="region of interest" description="Disordered" evidence="9">
    <location>
        <begin position="439"/>
        <end position="479"/>
    </location>
</feature>
<dbReference type="SUPFAM" id="SSF47413">
    <property type="entry name" value="lambda repressor-like DNA-binding domains"/>
    <property type="match status" value="1"/>
</dbReference>
<gene>
    <name evidence="13" type="ORF">PENTCL1PPCAC_24282</name>
</gene>
<dbReference type="FunFam" id="1.10.10.60:FF:000550">
    <property type="entry name" value="Homeobox domaincontaining protein"/>
    <property type="match status" value="1"/>
</dbReference>
<evidence type="ECO:0000256" key="9">
    <source>
        <dbReference type="SAM" id="MobiDB-lite"/>
    </source>
</evidence>
<evidence type="ECO:0000256" key="4">
    <source>
        <dbReference type="ARBA" id="ARBA00023155"/>
    </source>
</evidence>
<reference evidence="13" key="1">
    <citation type="submission" date="2023-10" db="EMBL/GenBank/DDBJ databases">
        <title>Genome assembly of Pristionchus species.</title>
        <authorList>
            <person name="Yoshida K."/>
            <person name="Sommer R.J."/>
        </authorList>
    </citation>
    <scope>NUCLEOTIDE SEQUENCE</scope>
    <source>
        <strain evidence="13">RS0144</strain>
    </source>
</reference>
<evidence type="ECO:0000256" key="7">
    <source>
        <dbReference type="PROSITE-ProRule" id="PRU00108"/>
    </source>
</evidence>
<evidence type="ECO:0000259" key="10">
    <source>
        <dbReference type="PROSITE" id="PS50071"/>
    </source>
</evidence>
<dbReference type="Gene3D" id="1.10.10.60">
    <property type="entry name" value="Homeodomain-like"/>
    <property type="match status" value="1"/>
</dbReference>
<evidence type="ECO:0000256" key="5">
    <source>
        <dbReference type="ARBA" id="ARBA00023163"/>
    </source>
</evidence>
<keyword evidence="4 7" id="KW-0371">Homeobox</keyword>
<feature type="non-terminal residue" evidence="13">
    <location>
        <position position="1"/>
    </location>
</feature>
<evidence type="ECO:0000256" key="3">
    <source>
        <dbReference type="ARBA" id="ARBA00023125"/>
    </source>
</evidence>
<dbReference type="PANTHER" id="PTHR14618:SF0">
    <property type="entry name" value="HOMEOBOX-CONTAINING PROTEIN 1"/>
    <property type="match status" value="1"/>
</dbReference>
<dbReference type="SMART" id="SM00389">
    <property type="entry name" value="HOX"/>
    <property type="match status" value="1"/>
</dbReference>
<keyword evidence="5" id="KW-0804">Transcription</keyword>
<keyword evidence="2" id="KW-0805">Transcription regulation</keyword>
<feature type="compositionally biased region" description="Low complexity" evidence="9">
    <location>
        <begin position="464"/>
        <end position="476"/>
    </location>
</feature>
<dbReference type="Proteomes" id="UP001432027">
    <property type="component" value="Unassembled WGS sequence"/>
</dbReference>
<evidence type="ECO:0000256" key="8">
    <source>
        <dbReference type="RuleBase" id="RU000682"/>
    </source>
</evidence>
<dbReference type="SUPFAM" id="SSF46689">
    <property type="entry name" value="Homeodomain-like"/>
    <property type="match status" value="1"/>
</dbReference>
<dbReference type="InterPro" id="IPR044869">
    <property type="entry name" value="HNF-1_POU"/>
</dbReference>
<dbReference type="PROSITE" id="PS51936">
    <property type="entry name" value="POU_4"/>
    <property type="match status" value="1"/>
</dbReference>
<dbReference type="Pfam" id="PF04814">
    <property type="entry name" value="HNF-1_N"/>
    <property type="match status" value="1"/>
</dbReference>
<evidence type="ECO:0000256" key="2">
    <source>
        <dbReference type="ARBA" id="ARBA00023015"/>
    </source>
</evidence>
<evidence type="ECO:0000259" key="11">
    <source>
        <dbReference type="PROSITE" id="PS51936"/>
    </source>
</evidence>
<dbReference type="Pfam" id="PF00046">
    <property type="entry name" value="Homeodomain"/>
    <property type="match status" value="1"/>
</dbReference>
<evidence type="ECO:0000313" key="14">
    <source>
        <dbReference type="Proteomes" id="UP001432027"/>
    </source>
</evidence>
<dbReference type="GO" id="GO:0005634">
    <property type="term" value="C:nucleus"/>
    <property type="evidence" value="ECO:0007669"/>
    <property type="project" value="UniProtKB-SubCell"/>
</dbReference>
<organism evidence="13 14">
    <name type="scientific">Pristionchus entomophagus</name>
    <dbReference type="NCBI Taxonomy" id="358040"/>
    <lineage>
        <taxon>Eukaryota</taxon>
        <taxon>Metazoa</taxon>
        <taxon>Ecdysozoa</taxon>
        <taxon>Nematoda</taxon>
        <taxon>Chromadorea</taxon>
        <taxon>Rhabditida</taxon>
        <taxon>Rhabditina</taxon>
        <taxon>Diplogasteromorpha</taxon>
        <taxon>Diplogasteroidea</taxon>
        <taxon>Neodiplogasteridae</taxon>
        <taxon>Pristionchus</taxon>
    </lineage>
</organism>
<feature type="region of interest" description="Disordered" evidence="9">
    <location>
        <begin position="201"/>
        <end position="229"/>
    </location>
</feature>
<evidence type="ECO:0000256" key="6">
    <source>
        <dbReference type="ARBA" id="ARBA00023242"/>
    </source>
</evidence>
<dbReference type="Gene3D" id="1.10.260.40">
    <property type="entry name" value="lambda repressor-like DNA-binding domains"/>
    <property type="match status" value="1"/>
</dbReference>
<evidence type="ECO:0000256" key="1">
    <source>
        <dbReference type="ARBA" id="ARBA00004123"/>
    </source>
</evidence>
<keyword evidence="14" id="KW-1185">Reference proteome</keyword>
<name>A0AAV5U6T2_9BILA</name>
<protein>
    <recommendedName>
        <fullName evidence="15">Homeobox domain-containing protein</fullName>
    </recommendedName>
</protein>
<dbReference type="PROSITE" id="PS50071">
    <property type="entry name" value="HOMEOBOX_2"/>
    <property type="match status" value="1"/>
</dbReference>
<evidence type="ECO:0000313" key="13">
    <source>
        <dbReference type="EMBL" id="GMT02108.1"/>
    </source>
</evidence>